<dbReference type="EMBL" id="NIDE01000009">
    <property type="protein sequence ID" value="OWK39671.1"/>
    <property type="molecule type" value="Genomic_DNA"/>
</dbReference>
<keyword evidence="2" id="KW-1185">Reference proteome</keyword>
<dbReference type="AlphaFoldDB" id="A0A225DDP7"/>
<proteinExistence type="predicted"/>
<sequence>MTLIVLAAATAGPAQTSPILKLKENNQLHANGDCTFQYEVQLPVAMYTTFKRNTPNTAVFIRKFVLSDQNVVLDGQTGEWVDADSTLKIRFNARGIARVTKGGAWEIPLIDSIDTELVAVAENTAILTQAAEISGLGLATNTIRVAMPAGTTDVKILKSPTRLTYHLPAPTAADGEAKVDIELEAKDQVMTSLAKALSNKAFGPLWTARSKFKNMGTVALHDYRIRFRIPEYAPTWSSWQGTPLVVAGQTVLDGYYPIFEMEKIGRLTGQTKAALEIQYQYKGPDGKLVEETETKELILLSRNQVYYTSLKSSECVDWADRDNLGAVVLSSFVTHEDPVIQQAAGRIAKWSGGANAAGSDDEAIKFMAAVYLFMAENIAYQTPPFGQNEAKFIQHVKYGRDVLKNKAGTCIDLAILYGSLCEAVGLEPVLYNIPGHTFPAVRLPDSKKVLAVEATLIGRGSFQDAVKTAEETNMKAMRAGNKSFTEVMVSKLHKAGAVPMDLPNVGEDPLEKWGIKMPNPLAVQNQNQNADVVKNDGNPAPRRAVDPIVGTWTAVFNANGLKVVGVAMFKEGGAFEGAWVFGDGVGRRVSSDTGSWSVNGNNLTIKGDNSGTVVRRFEAKGDEVKMELKEFGLVVTFTRKK</sequence>
<protein>
    <recommendedName>
        <fullName evidence="3">Transglutaminase-like domain-containing protein</fullName>
    </recommendedName>
</protein>
<reference evidence="2" key="1">
    <citation type="submission" date="2017-06" db="EMBL/GenBank/DDBJ databases">
        <title>Genome analysis of Fimbriiglobus ruber SP5, the first member of the order Planctomycetales with confirmed chitinolytic capability.</title>
        <authorList>
            <person name="Ravin N.V."/>
            <person name="Rakitin A.L."/>
            <person name="Ivanova A.A."/>
            <person name="Beletsky A.V."/>
            <person name="Kulichevskaya I.S."/>
            <person name="Mardanov A.V."/>
            <person name="Dedysh S.N."/>
        </authorList>
    </citation>
    <scope>NUCLEOTIDE SEQUENCE [LARGE SCALE GENOMIC DNA]</scope>
    <source>
        <strain evidence="2">SP5</strain>
    </source>
</reference>
<organism evidence="1 2">
    <name type="scientific">Fimbriiglobus ruber</name>
    <dbReference type="NCBI Taxonomy" id="1908690"/>
    <lineage>
        <taxon>Bacteria</taxon>
        <taxon>Pseudomonadati</taxon>
        <taxon>Planctomycetota</taxon>
        <taxon>Planctomycetia</taxon>
        <taxon>Gemmatales</taxon>
        <taxon>Gemmataceae</taxon>
        <taxon>Fimbriiglobus</taxon>
    </lineage>
</organism>
<dbReference type="InterPro" id="IPR038765">
    <property type="entry name" value="Papain-like_cys_pep_sf"/>
</dbReference>
<evidence type="ECO:0000313" key="2">
    <source>
        <dbReference type="Proteomes" id="UP000214646"/>
    </source>
</evidence>
<comment type="caution">
    <text evidence="1">The sequence shown here is derived from an EMBL/GenBank/DDBJ whole genome shotgun (WGS) entry which is preliminary data.</text>
</comment>
<dbReference type="Proteomes" id="UP000214646">
    <property type="component" value="Unassembled WGS sequence"/>
</dbReference>
<dbReference type="SUPFAM" id="SSF54001">
    <property type="entry name" value="Cysteine proteinases"/>
    <property type="match status" value="1"/>
</dbReference>
<evidence type="ECO:0008006" key="3">
    <source>
        <dbReference type="Google" id="ProtNLM"/>
    </source>
</evidence>
<gene>
    <name evidence="1" type="ORF">FRUB_05561</name>
</gene>
<accession>A0A225DDP7</accession>
<dbReference type="Gene3D" id="3.10.620.30">
    <property type="match status" value="1"/>
</dbReference>
<name>A0A225DDP7_9BACT</name>
<evidence type="ECO:0000313" key="1">
    <source>
        <dbReference type="EMBL" id="OWK39671.1"/>
    </source>
</evidence>